<proteinExistence type="inferred from homology"/>
<dbReference type="GO" id="GO:0005516">
    <property type="term" value="F:calmodulin binding"/>
    <property type="evidence" value="ECO:0007669"/>
    <property type="project" value="UniProtKB-KW"/>
</dbReference>
<evidence type="ECO:0000313" key="10">
    <source>
        <dbReference type="EMBL" id="GAU24380.1"/>
    </source>
</evidence>
<evidence type="ECO:0000256" key="2">
    <source>
        <dbReference type="ARBA" id="ARBA00006574"/>
    </source>
</evidence>
<comment type="similarity">
    <text evidence="2 8">Belongs to the MLO family.</text>
</comment>
<dbReference type="Pfam" id="PF03094">
    <property type="entry name" value="Mlo"/>
    <property type="match status" value="2"/>
</dbReference>
<keyword evidence="8" id="KW-0112">Calmodulin-binding</keyword>
<dbReference type="InterPro" id="IPR004326">
    <property type="entry name" value="Mlo"/>
</dbReference>
<keyword evidence="5 8" id="KW-1133">Transmembrane helix</keyword>
<evidence type="ECO:0000256" key="7">
    <source>
        <dbReference type="ARBA" id="ARBA00023265"/>
    </source>
</evidence>
<feature type="transmembrane region" description="Helical" evidence="9">
    <location>
        <begin position="237"/>
        <end position="261"/>
    </location>
</feature>
<dbReference type="PANTHER" id="PTHR31942:SF9">
    <property type="entry name" value="MLO-LIKE PROTEIN 4"/>
    <property type="match status" value="1"/>
</dbReference>
<accession>A0A2Z6MLF5</accession>
<dbReference type="AlphaFoldDB" id="A0A2Z6MLF5"/>
<dbReference type="EMBL" id="DF973288">
    <property type="protein sequence ID" value="GAU24380.1"/>
    <property type="molecule type" value="Genomic_DNA"/>
</dbReference>
<sequence>MENVMEQGRSLAETPTYSVASVVTVMVFVCFLVERAIYRLGKWLKKTRRKALFASLEKIKEELMLLGLISLLLAQSARWISEICVNSSVFSSRFYTCAEEDLPMIENVIIKNSSSLSDETNIPKGLISGALHQCGEGHEPFVSYEGLEQLHRFLFVLGMTHVLYSFLAVGLAMSKIYSWCRWENQATMAAIDGNLQGTKLQHVVATLALEIWEQQGPSARTQVKPRDGLFWFNKPDILLWLIQFVIFQNAFEMASFIWTLWGFKEQSCFMRHHYMIIIRLTCGVFVQFWCSYMTVPLNVIVSQMGSRCKKALVTESVRDSLHSWCKRVKQKSKHDHSLHSHTARSICSLGSTIDERDEITVVSGTLTRTTSLDLESLNQMTVTSVDQMNFLTSNNLDDSTDLSESVHINSHYNNVDNGEEAKVETLLDLFHKT</sequence>
<dbReference type="GO" id="GO:0016020">
    <property type="term" value="C:membrane"/>
    <property type="evidence" value="ECO:0007669"/>
    <property type="project" value="UniProtKB-SubCell"/>
</dbReference>
<keyword evidence="7 8" id="KW-0568">Pathogenesis-related protein</keyword>
<dbReference type="Proteomes" id="UP000242715">
    <property type="component" value="Unassembled WGS sequence"/>
</dbReference>
<dbReference type="GO" id="GO:0006952">
    <property type="term" value="P:defense response"/>
    <property type="evidence" value="ECO:0007669"/>
    <property type="project" value="UniProtKB-KW"/>
</dbReference>
<evidence type="ECO:0000256" key="4">
    <source>
        <dbReference type="ARBA" id="ARBA00022821"/>
    </source>
</evidence>
<evidence type="ECO:0000256" key="8">
    <source>
        <dbReference type="RuleBase" id="RU280816"/>
    </source>
</evidence>
<comment type="domain">
    <text evidence="8">The C-terminus contains a calmodulin-binding domain, which binds calmodulin in a calcium-dependent fashion.</text>
</comment>
<feature type="transmembrane region" description="Helical" evidence="9">
    <location>
        <begin position="20"/>
        <end position="41"/>
    </location>
</feature>
<dbReference type="OrthoDB" id="1388414at2759"/>
<feature type="transmembrane region" description="Helical" evidence="9">
    <location>
        <begin position="273"/>
        <end position="301"/>
    </location>
</feature>
<keyword evidence="3 8" id="KW-0812">Transmembrane</keyword>
<comment type="function">
    <text evidence="8">May be involved in modulation of pathogen defense and leaf cell death.</text>
</comment>
<feature type="transmembrane region" description="Helical" evidence="9">
    <location>
        <begin position="153"/>
        <end position="173"/>
    </location>
</feature>
<evidence type="ECO:0000256" key="9">
    <source>
        <dbReference type="SAM" id="Phobius"/>
    </source>
</evidence>
<evidence type="ECO:0000256" key="1">
    <source>
        <dbReference type="ARBA" id="ARBA00004141"/>
    </source>
</evidence>
<keyword evidence="6 8" id="KW-0472">Membrane</keyword>
<keyword evidence="4 8" id="KW-0611">Plant defense</keyword>
<comment type="subcellular location">
    <subcellularLocation>
        <location evidence="1 8">Membrane</location>
        <topology evidence="1 8">Multi-pass membrane protein</topology>
    </subcellularLocation>
</comment>
<evidence type="ECO:0000256" key="5">
    <source>
        <dbReference type="ARBA" id="ARBA00022989"/>
    </source>
</evidence>
<dbReference type="PANTHER" id="PTHR31942">
    <property type="entry name" value="MLO-LIKE PROTEIN 1"/>
    <property type="match status" value="1"/>
</dbReference>
<evidence type="ECO:0000313" key="11">
    <source>
        <dbReference type="Proteomes" id="UP000242715"/>
    </source>
</evidence>
<organism evidence="10 11">
    <name type="scientific">Trifolium subterraneum</name>
    <name type="common">Subterranean clover</name>
    <dbReference type="NCBI Taxonomy" id="3900"/>
    <lineage>
        <taxon>Eukaryota</taxon>
        <taxon>Viridiplantae</taxon>
        <taxon>Streptophyta</taxon>
        <taxon>Embryophyta</taxon>
        <taxon>Tracheophyta</taxon>
        <taxon>Spermatophyta</taxon>
        <taxon>Magnoliopsida</taxon>
        <taxon>eudicotyledons</taxon>
        <taxon>Gunneridae</taxon>
        <taxon>Pentapetalae</taxon>
        <taxon>rosids</taxon>
        <taxon>fabids</taxon>
        <taxon>Fabales</taxon>
        <taxon>Fabaceae</taxon>
        <taxon>Papilionoideae</taxon>
        <taxon>50 kb inversion clade</taxon>
        <taxon>NPAAA clade</taxon>
        <taxon>Hologalegina</taxon>
        <taxon>IRL clade</taxon>
        <taxon>Trifolieae</taxon>
        <taxon>Trifolium</taxon>
    </lineage>
</organism>
<gene>
    <name evidence="8" type="primary">MLO</name>
    <name evidence="10" type="ORF">TSUD_390890</name>
</gene>
<evidence type="ECO:0000256" key="3">
    <source>
        <dbReference type="ARBA" id="ARBA00022692"/>
    </source>
</evidence>
<evidence type="ECO:0000256" key="6">
    <source>
        <dbReference type="ARBA" id="ARBA00023136"/>
    </source>
</evidence>
<protein>
    <recommendedName>
        <fullName evidence="8">MLO-like protein</fullName>
    </recommendedName>
</protein>
<name>A0A2Z6MLF5_TRISU</name>
<keyword evidence="11" id="KW-1185">Reference proteome</keyword>
<reference evidence="11" key="1">
    <citation type="journal article" date="2017" name="Front. Plant Sci.">
        <title>Climate Clever Clovers: New Paradigm to Reduce the Environmental Footprint of Ruminants by Breeding Low Methanogenic Forages Utilizing Haplotype Variation.</title>
        <authorList>
            <person name="Kaur P."/>
            <person name="Appels R."/>
            <person name="Bayer P.E."/>
            <person name="Keeble-Gagnere G."/>
            <person name="Wang J."/>
            <person name="Hirakawa H."/>
            <person name="Shirasawa K."/>
            <person name="Vercoe P."/>
            <person name="Stefanova K."/>
            <person name="Durmic Z."/>
            <person name="Nichols P."/>
            <person name="Revell C."/>
            <person name="Isobe S.N."/>
            <person name="Edwards D."/>
            <person name="Erskine W."/>
        </authorList>
    </citation>
    <scope>NUCLEOTIDE SEQUENCE [LARGE SCALE GENOMIC DNA]</scope>
    <source>
        <strain evidence="11">cv. Daliak</strain>
    </source>
</reference>